<proteinExistence type="predicted"/>
<accession>A0A653B2W4</accession>
<name>A0A653B2W4_ECTOL</name>
<gene>
    <name evidence="1" type="ORF">POT9AD_1983</name>
</gene>
<reference evidence="1" key="1">
    <citation type="submission" date="2018-11" db="EMBL/GenBank/DDBJ databases">
        <authorList>
            <consortium name="Genoscope - CEA"/>
            <person name="William W."/>
        </authorList>
    </citation>
    <scope>NUCLEOTIDE SEQUENCE [LARGE SCALE GENOMIC DNA]</scope>
    <source>
        <strain evidence="1">T9AD</strain>
    </source>
</reference>
<organism evidence="1">
    <name type="scientific">Ectopseudomonas oleovorans</name>
    <name type="common">Pseudomonas oleovorans</name>
    <dbReference type="NCBI Taxonomy" id="301"/>
    <lineage>
        <taxon>Bacteria</taxon>
        <taxon>Pseudomonadati</taxon>
        <taxon>Pseudomonadota</taxon>
        <taxon>Gammaproteobacteria</taxon>
        <taxon>Pseudomonadales</taxon>
        <taxon>Pseudomonadaceae</taxon>
        <taxon>Ectopseudomonas</taxon>
    </lineage>
</organism>
<protein>
    <submittedName>
        <fullName evidence="1">Uncharacterized protein</fullName>
    </submittedName>
</protein>
<dbReference type="AntiFam" id="ANF00012">
    <property type="entry name" value="tRNA translation"/>
</dbReference>
<dbReference type="EMBL" id="LR130779">
    <property type="protein sequence ID" value="VDN62963.1"/>
    <property type="molecule type" value="Genomic_DNA"/>
</dbReference>
<dbReference type="AlphaFoldDB" id="A0A653B2W4"/>
<evidence type="ECO:0000313" key="1">
    <source>
        <dbReference type="EMBL" id="VDN62963.1"/>
    </source>
</evidence>
<sequence length="142" mass="15792">MILNGAGTRSRTRDLLITSQLLYQLSYTGLVGAPLYPFVGTSKATFKPHVYGPGYQQRFFYAQREGIAEQYAPLLCASSRFFASLCFSATYFCGRKIARCPQGNSLGCWVLLPRKHQQSYPQLLCATQACSATSSRLRGVSW</sequence>